<evidence type="ECO:0000313" key="2">
    <source>
        <dbReference type="EMBL" id="KIJ09431.1"/>
    </source>
</evidence>
<dbReference type="Proteomes" id="UP000053647">
    <property type="component" value="Unassembled WGS sequence"/>
</dbReference>
<gene>
    <name evidence="2" type="ORF">PAXINDRAFT_17472</name>
</gene>
<proteinExistence type="predicted"/>
<accession>A0A0C9TQH7</accession>
<evidence type="ECO:0000313" key="3">
    <source>
        <dbReference type="Proteomes" id="UP000053647"/>
    </source>
</evidence>
<feature type="compositionally biased region" description="Basic and acidic residues" evidence="1">
    <location>
        <begin position="96"/>
        <end position="124"/>
    </location>
</feature>
<dbReference type="AlphaFoldDB" id="A0A0C9TQH7"/>
<name>A0A0C9TQH7_PAXIN</name>
<dbReference type="OrthoDB" id="2704844at2759"/>
<feature type="region of interest" description="Disordered" evidence="1">
    <location>
        <begin position="96"/>
        <end position="169"/>
    </location>
</feature>
<feature type="compositionally biased region" description="Basic and acidic residues" evidence="1">
    <location>
        <begin position="224"/>
        <end position="236"/>
    </location>
</feature>
<dbReference type="HOGENOM" id="CLU_1267247_0_0_1"/>
<reference evidence="3" key="2">
    <citation type="submission" date="2015-01" db="EMBL/GenBank/DDBJ databases">
        <title>Evolutionary Origins and Diversification of the Mycorrhizal Mutualists.</title>
        <authorList>
            <consortium name="DOE Joint Genome Institute"/>
            <consortium name="Mycorrhizal Genomics Consortium"/>
            <person name="Kohler A."/>
            <person name="Kuo A."/>
            <person name="Nagy L.G."/>
            <person name="Floudas D."/>
            <person name="Copeland A."/>
            <person name="Barry K.W."/>
            <person name="Cichocki N."/>
            <person name="Veneault-Fourrey C."/>
            <person name="LaButti K."/>
            <person name="Lindquist E.A."/>
            <person name="Lipzen A."/>
            <person name="Lundell T."/>
            <person name="Morin E."/>
            <person name="Murat C."/>
            <person name="Riley R."/>
            <person name="Ohm R."/>
            <person name="Sun H."/>
            <person name="Tunlid A."/>
            <person name="Henrissat B."/>
            <person name="Grigoriev I.V."/>
            <person name="Hibbett D.S."/>
            <person name="Martin F."/>
        </authorList>
    </citation>
    <scope>NUCLEOTIDE SEQUENCE [LARGE SCALE GENOMIC DNA]</scope>
    <source>
        <strain evidence="3">ATCC 200175</strain>
    </source>
</reference>
<feature type="compositionally biased region" description="Basic and acidic residues" evidence="1">
    <location>
        <begin position="137"/>
        <end position="151"/>
    </location>
</feature>
<dbReference type="EMBL" id="KN819463">
    <property type="protein sequence ID" value="KIJ09431.1"/>
    <property type="molecule type" value="Genomic_DNA"/>
</dbReference>
<evidence type="ECO:0000256" key="1">
    <source>
        <dbReference type="SAM" id="MobiDB-lite"/>
    </source>
</evidence>
<organism evidence="2 3">
    <name type="scientific">Paxillus involutus ATCC 200175</name>
    <dbReference type="NCBI Taxonomy" id="664439"/>
    <lineage>
        <taxon>Eukaryota</taxon>
        <taxon>Fungi</taxon>
        <taxon>Dikarya</taxon>
        <taxon>Basidiomycota</taxon>
        <taxon>Agaricomycotina</taxon>
        <taxon>Agaricomycetes</taxon>
        <taxon>Agaricomycetidae</taxon>
        <taxon>Boletales</taxon>
        <taxon>Paxilineae</taxon>
        <taxon>Paxillaceae</taxon>
        <taxon>Paxillus</taxon>
    </lineage>
</organism>
<keyword evidence="3" id="KW-1185">Reference proteome</keyword>
<feature type="region of interest" description="Disordered" evidence="1">
    <location>
        <begin position="224"/>
        <end position="245"/>
    </location>
</feature>
<protein>
    <submittedName>
        <fullName evidence="2">Uncharacterized protein</fullName>
    </submittedName>
</protein>
<sequence>MQRIKQIISPLPHLTVMVAPLNGHGPLHITMCLTALAPLSVVVHLTALAPLIVIVCLRLNRGHIDDNVDSNQFEEVVNTHERVLVVKRARVLPEEAGLHSTNDDHRQREDGHCSRKEQHREYTRRVHSPGNATSSDVKIRDRDTSCRPARRDKTHHSHSPPFRQETSHGTHHMGATYVVTIAPPLLVLLGRTCHMGTMYVVTIAPPLLVLLSRTPLVGTIDRDAGYKERGNKDHGHGGWANGDRY</sequence>
<reference evidence="2 3" key="1">
    <citation type="submission" date="2014-06" db="EMBL/GenBank/DDBJ databases">
        <authorList>
            <consortium name="DOE Joint Genome Institute"/>
            <person name="Kuo A."/>
            <person name="Kohler A."/>
            <person name="Nagy L.G."/>
            <person name="Floudas D."/>
            <person name="Copeland A."/>
            <person name="Barry K.W."/>
            <person name="Cichocki N."/>
            <person name="Veneault-Fourrey C."/>
            <person name="LaButti K."/>
            <person name="Lindquist E.A."/>
            <person name="Lipzen A."/>
            <person name="Lundell T."/>
            <person name="Morin E."/>
            <person name="Murat C."/>
            <person name="Sun H."/>
            <person name="Tunlid A."/>
            <person name="Henrissat B."/>
            <person name="Grigoriev I.V."/>
            <person name="Hibbett D.S."/>
            <person name="Martin F."/>
            <person name="Nordberg H.P."/>
            <person name="Cantor M.N."/>
            <person name="Hua S.X."/>
        </authorList>
    </citation>
    <scope>NUCLEOTIDE SEQUENCE [LARGE SCALE GENOMIC DNA]</scope>
    <source>
        <strain evidence="2 3">ATCC 200175</strain>
    </source>
</reference>